<reference evidence="2" key="1">
    <citation type="journal article" date="2015" name="Nature">
        <title>Complex archaea that bridge the gap between prokaryotes and eukaryotes.</title>
        <authorList>
            <person name="Spang A."/>
            <person name="Saw J.H."/>
            <person name="Jorgensen S.L."/>
            <person name="Zaremba-Niedzwiedzka K."/>
            <person name="Martijn J."/>
            <person name="Lind A.E."/>
            <person name="van Eijk R."/>
            <person name="Schleper C."/>
            <person name="Guy L."/>
            <person name="Ettema T.J."/>
        </authorList>
    </citation>
    <scope>NUCLEOTIDE SEQUENCE</scope>
</reference>
<dbReference type="SUPFAM" id="SSF103642">
    <property type="entry name" value="Sec-C motif"/>
    <property type="match status" value="1"/>
</dbReference>
<dbReference type="InterPro" id="IPR048469">
    <property type="entry name" value="YchJ-like_M"/>
</dbReference>
<dbReference type="Pfam" id="PF17775">
    <property type="entry name" value="YchJ_M-like"/>
    <property type="match status" value="1"/>
</dbReference>
<sequence>MTQPKKVSCPCSSKLMLNNCCGRYHHGADVPTPEALMRSRYSAFALGLSDYLLATWHSSTRPVELAPDPATEWKRLVIVNAEPALEESGQVHFQAFFFEHAHGRKRWHVLEEVSRFVKEQQRWRYVDGTTSLTRLKPGRNDLCLCGSGRKLKVCCGE</sequence>
<name>A0A0F9UNS1_9ZZZZ</name>
<dbReference type="SUPFAM" id="SSF54427">
    <property type="entry name" value="NTF2-like"/>
    <property type="match status" value="1"/>
</dbReference>
<organism evidence="2">
    <name type="scientific">marine sediment metagenome</name>
    <dbReference type="NCBI Taxonomy" id="412755"/>
    <lineage>
        <taxon>unclassified sequences</taxon>
        <taxon>metagenomes</taxon>
        <taxon>ecological metagenomes</taxon>
    </lineage>
</organism>
<evidence type="ECO:0000313" key="2">
    <source>
        <dbReference type="EMBL" id="KKN94755.1"/>
    </source>
</evidence>
<dbReference type="AlphaFoldDB" id="A0A0F9UNS1"/>
<gene>
    <name evidence="2" type="ORF">LCGC14_0185720</name>
</gene>
<dbReference type="PANTHER" id="PTHR33747">
    <property type="entry name" value="UPF0225 PROTEIN SCO1677"/>
    <property type="match status" value="1"/>
</dbReference>
<dbReference type="EMBL" id="LAZR01000076">
    <property type="protein sequence ID" value="KKN94755.1"/>
    <property type="molecule type" value="Genomic_DNA"/>
</dbReference>
<feature type="domain" description="YchJ-like middle NTF2-like" evidence="1">
    <location>
        <begin position="32"/>
        <end position="128"/>
    </location>
</feature>
<dbReference type="InterPro" id="IPR004027">
    <property type="entry name" value="SEC_C_motif"/>
</dbReference>
<comment type="caution">
    <text evidence="2">The sequence shown here is derived from an EMBL/GenBank/DDBJ whole genome shotgun (WGS) entry which is preliminary data.</text>
</comment>
<evidence type="ECO:0000259" key="1">
    <source>
        <dbReference type="Pfam" id="PF17775"/>
    </source>
</evidence>
<dbReference type="PANTHER" id="PTHR33747:SF1">
    <property type="entry name" value="ADENYLATE CYCLASE-ASSOCIATED CAP C-TERMINAL DOMAIN-CONTAINING PROTEIN"/>
    <property type="match status" value="1"/>
</dbReference>
<proteinExistence type="predicted"/>
<dbReference type="InterPro" id="IPR032710">
    <property type="entry name" value="NTF2-like_dom_sf"/>
</dbReference>
<dbReference type="Pfam" id="PF02810">
    <property type="entry name" value="SEC-C"/>
    <property type="match status" value="1"/>
</dbReference>
<protein>
    <recommendedName>
        <fullName evidence="1">YchJ-like middle NTF2-like domain-containing protein</fullName>
    </recommendedName>
</protein>
<accession>A0A0F9UNS1</accession>
<dbReference type="Gene3D" id="3.10.450.50">
    <property type="match status" value="1"/>
</dbReference>